<evidence type="ECO:0000256" key="3">
    <source>
        <dbReference type="ARBA" id="ARBA00023163"/>
    </source>
</evidence>
<dbReference type="Pfam" id="PF13305">
    <property type="entry name" value="TetR_C_33"/>
    <property type="match status" value="1"/>
</dbReference>
<evidence type="ECO:0000256" key="4">
    <source>
        <dbReference type="PROSITE-ProRule" id="PRU00335"/>
    </source>
</evidence>
<evidence type="ECO:0000256" key="1">
    <source>
        <dbReference type="ARBA" id="ARBA00023015"/>
    </source>
</evidence>
<dbReference type="InterPro" id="IPR001647">
    <property type="entry name" value="HTH_TetR"/>
</dbReference>
<dbReference type="InterPro" id="IPR050109">
    <property type="entry name" value="HTH-type_TetR-like_transc_reg"/>
</dbReference>
<keyword evidence="3" id="KW-0804">Transcription</keyword>
<evidence type="ECO:0000259" key="5">
    <source>
        <dbReference type="PROSITE" id="PS50977"/>
    </source>
</evidence>
<proteinExistence type="predicted"/>
<accession>A0ABV6MK34</accession>
<evidence type="ECO:0000313" key="6">
    <source>
        <dbReference type="EMBL" id="MFC0540532.1"/>
    </source>
</evidence>
<dbReference type="Pfam" id="PF00440">
    <property type="entry name" value="TetR_N"/>
    <property type="match status" value="1"/>
</dbReference>
<sequence length="172" mass="18273">MTDSYHHGDLRRQVLTAAAEVIAEHGVAAVSLRDLARQAGVSHAAPAHHFGNKTGLLTALAAEGFERLADELGAADGLREMGVAYVRFALEHPAHFRVMFDSDLLDADNPDLVAARANTRQRLRAGVGDRPEQALAAWSLAHGFATLRLGGNVIGDDAAEIFRGIAATVFQG</sequence>
<dbReference type="InterPro" id="IPR025996">
    <property type="entry name" value="MT1864/Rv1816-like_C"/>
</dbReference>
<dbReference type="InterPro" id="IPR036271">
    <property type="entry name" value="Tet_transcr_reg_TetR-rel_C_sf"/>
</dbReference>
<dbReference type="Gene3D" id="1.10.357.10">
    <property type="entry name" value="Tetracycline Repressor, domain 2"/>
    <property type="match status" value="1"/>
</dbReference>
<keyword evidence="7" id="KW-1185">Reference proteome</keyword>
<protein>
    <submittedName>
        <fullName evidence="6">TetR/AcrR family transcriptional regulator</fullName>
    </submittedName>
</protein>
<dbReference type="PRINTS" id="PR00455">
    <property type="entry name" value="HTHTETR"/>
</dbReference>
<comment type="caution">
    <text evidence="6">The sequence shown here is derived from an EMBL/GenBank/DDBJ whole genome shotgun (WGS) entry which is preliminary data.</text>
</comment>
<dbReference type="PANTHER" id="PTHR30055">
    <property type="entry name" value="HTH-TYPE TRANSCRIPTIONAL REGULATOR RUTR"/>
    <property type="match status" value="1"/>
</dbReference>
<feature type="domain" description="HTH tetR-type" evidence="5">
    <location>
        <begin position="8"/>
        <end position="68"/>
    </location>
</feature>
<organism evidence="6 7">
    <name type="scientific">Kutzneria chonburiensis</name>
    <dbReference type="NCBI Taxonomy" id="1483604"/>
    <lineage>
        <taxon>Bacteria</taxon>
        <taxon>Bacillati</taxon>
        <taxon>Actinomycetota</taxon>
        <taxon>Actinomycetes</taxon>
        <taxon>Pseudonocardiales</taxon>
        <taxon>Pseudonocardiaceae</taxon>
        <taxon>Kutzneria</taxon>
    </lineage>
</organism>
<keyword evidence="2 4" id="KW-0238">DNA-binding</keyword>
<dbReference type="RefSeq" id="WP_273939324.1">
    <property type="nucleotide sequence ID" value="NZ_CP097263.1"/>
</dbReference>
<evidence type="ECO:0000256" key="2">
    <source>
        <dbReference type="ARBA" id="ARBA00023125"/>
    </source>
</evidence>
<dbReference type="InterPro" id="IPR009057">
    <property type="entry name" value="Homeodomain-like_sf"/>
</dbReference>
<gene>
    <name evidence="6" type="ORF">ACFFH7_03515</name>
</gene>
<keyword evidence="1" id="KW-0805">Transcription regulation</keyword>
<evidence type="ECO:0000313" key="7">
    <source>
        <dbReference type="Proteomes" id="UP001589810"/>
    </source>
</evidence>
<dbReference type="SUPFAM" id="SSF48498">
    <property type="entry name" value="Tetracyclin repressor-like, C-terminal domain"/>
    <property type="match status" value="1"/>
</dbReference>
<dbReference type="PANTHER" id="PTHR30055:SF220">
    <property type="entry name" value="TETR-FAMILY REGULATORY PROTEIN"/>
    <property type="match status" value="1"/>
</dbReference>
<dbReference type="SUPFAM" id="SSF46689">
    <property type="entry name" value="Homeodomain-like"/>
    <property type="match status" value="1"/>
</dbReference>
<dbReference type="Proteomes" id="UP001589810">
    <property type="component" value="Unassembled WGS sequence"/>
</dbReference>
<reference evidence="6 7" key="1">
    <citation type="submission" date="2024-09" db="EMBL/GenBank/DDBJ databases">
        <authorList>
            <person name="Sun Q."/>
            <person name="Mori K."/>
        </authorList>
    </citation>
    <scope>NUCLEOTIDE SEQUENCE [LARGE SCALE GENOMIC DNA]</scope>
    <source>
        <strain evidence="6 7">TBRC 1432</strain>
    </source>
</reference>
<feature type="DNA-binding region" description="H-T-H motif" evidence="4">
    <location>
        <begin position="31"/>
        <end position="50"/>
    </location>
</feature>
<name>A0ABV6MK34_9PSEU</name>
<dbReference type="PROSITE" id="PS50977">
    <property type="entry name" value="HTH_TETR_2"/>
    <property type="match status" value="1"/>
</dbReference>
<dbReference type="EMBL" id="JBHLUD010000001">
    <property type="protein sequence ID" value="MFC0540532.1"/>
    <property type="molecule type" value="Genomic_DNA"/>
</dbReference>